<dbReference type="RefSeq" id="WP_020584753.1">
    <property type="nucleotide sequence ID" value="NZ_JOJP01000001.1"/>
</dbReference>
<sequence length="444" mass="49146" precursor="true">MRHVFKTVLLFYCLLWGLTAQAELVIEVTQGNDKAVSIATSPFSWKGDKVLPEDPAAIIDNDLKLSGLFKAMPRASMLSFPASESEVYYRDWKVLGASYLVTGQVTLKDNAYTMNYQLYDTIRGKRIAKGGFTGNSIQLREMAHRISDAVYEKITGLKGDFSTRILYVTAQRHDANRTDYQLNYADADGKRNRKVFSSSEPILSPSWSPDGTKVTYVSFEQGRPAIYMQELATGKRKKLTGFKGLNNSPVWAPDGKSMAMVLSKDGNPDVYILDLASNKITNVTTHYGIDTEPDWMPDGKSIVFTSNRGGSPQVYQQDISRKSNGEFIPQGKPRRLTFEGRFNARAKVFPDGKSLALVHKGQGATDFNIAILDLDSDRLRLLTSSKLEDSPSIAPGGRRLIYSVQGGKHGELGIVSADGRVKQRLPSAEGDVREPAWGPSVQLR</sequence>
<keyword evidence="3 5" id="KW-0732">Signal</keyword>
<dbReference type="SUPFAM" id="SSF52964">
    <property type="entry name" value="TolB, N-terminal domain"/>
    <property type="match status" value="1"/>
</dbReference>
<keyword evidence="5" id="KW-0132">Cell division</keyword>
<comment type="similarity">
    <text evidence="2 5">Belongs to the TolB family.</text>
</comment>
<protein>
    <recommendedName>
        <fullName evidence="5">Tol-Pal system protein TolB</fullName>
    </recommendedName>
</protein>
<keyword evidence="5" id="KW-0131">Cell cycle</keyword>
<comment type="function">
    <text evidence="5">Part of the Tol-Pal system, which plays a role in outer membrane invagination during cell division and is important for maintaining outer membrane integrity.</text>
</comment>
<accession>A0A081KE34</accession>
<reference evidence="8 9" key="1">
    <citation type="submission" date="2014-06" db="EMBL/GenBank/DDBJ databases">
        <title>Whole Genome Sequences of Three Symbiotic Endozoicomonas Bacteria.</title>
        <authorList>
            <person name="Neave M.J."/>
            <person name="Apprill A."/>
            <person name="Voolstra C.R."/>
        </authorList>
    </citation>
    <scope>NUCLEOTIDE SEQUENCE [LARGE SCALE GENOMIC DNA]</scope>
    <source>
        <strain evidence="8 9">DSM 22380</strain>
    </source>
</reference>
<dbReference type="PANTHER" id="PTHR36842:SF1">
    <property type="entry name" value="PROTEIN TOLB"/>
    <property type="match status" value="1"/>
</dbReference>
<evidence type="ECO:0000256" key="2">
    <source>
        <dbReference type="ARBA" id="ARBA00009820"/>
    </source>
</evidence>
<feature type="region of interest" description="Disordered" evidence="6">
    <location>
        <begin position="425"/>
        <end position="444"/>
    </location>
</feature>
<dbReference type="Gene3D" id="2.120.10.30">
    <property type="entry name" value="TolB, C-terminal domain"/>
    <property type="match status" value="1"/>
</dbReference>
<dbReference type="PANTHER" id="PTHR36842">
    <property type="entry name" value="PROTEIN TOLB HOMOLOG"/>
    <property type="match status" value="1"/>
</dbReference>
<evidence type="ECO:0000259" key="7">
    <source>
        <dbReference type="Pfam" id="PF04052"/>
    </source>
</evidence>
<dbReference type="InterPro" id="IPR011659">
    <property type="entry name" value="WD40"/>
</dbReference>
<dbReference type="HAMAP" id="MF_00671">
    <property type="entry name" value="TolB"/>
    <property type="match status" value="1"/>
</dbReference>
<comment type="caution">
    <text evidence="8">The sequence shown here is derived from an EMBL/GenBank/DDBJ whole genome shotgun (WGS) entry which is preliminary data.</text>
</comment>
<organism evidence="8 9">
    <name type="scientific">Endozoicomonas elysicola</name>
    <dbReference type="NCBI Taxonomy" id="305900"/>
    <lineage>
        <taxon>Bacteria</taxon>
        <taxon>Pseudomonadati</taxon>
        <taxon>Pseudomonadota</taxon>
        <taxon>Gammaproteobacteria</taxon>
        <taxon>Oceanospirillales</taxon>
        <taxon>Endozoicomonadaceae</taxon>
        <taxon>Endozoicomonas</taxon>
    </lineage>
</organism>
<dbReference type="GO" id="GO:0017038">
    <property type="term" value="P:protein import"/>
    <property type="evidence" value="ECO:0007669"/>
    <property type="project" value="InterPro"/>
</dbReference>
<evidence type="ECO:0000256" key="1">
    <source>
        <dbReference type="ARBA" id="ARBA00004418"/>
    </source>
</evidence>
<feature type="signal peptide" evidence="5">
    <location>
        <begin position="1"/>
        <end position="22"/>
    </location>
</feature>
<dbReference type="InterPro" id="IPR014167">
    <property type="entry name" value="Tol-Pal_TolB"/>
</dbReference>
<evidence type="ECO:0000313" key="8">
    <source>
        <dbReference type="EMBL" id="KEI72410.1"/>
    </source>
</evidence>
<dbReference type="GO" id="GO:0051301">
    <property type="term" value="P:cell division"/>
    <property type="evidence" value="ECO:0007669"/>
    <property type="project" value="UniProtKB-UniRule"/>
</dbReference>
<comment type="subunit">
    <text evidence="5">The Tol-Pal system is composed of five core proteins: the inner membrane proteins TolA, TolQ and TolR, the periplasmic protein TolB and the outer membrane protein Pal. They form a network linking the inner and outer membranes and the peptidoglycan layer.</text>
</comment>
<dbReference type="NCBIfam" id="TIGR02800">
    <property type="entry name" value="propeller_TolB"/>
    <property type="match status" value="1"/>
</dbReference>
<dbReference type="GO" id="GO:0042597">
    <property type="term" value="C:periplasmic space"/>
    <property type="evidence" value="ECO:0007669"/>
    <property type="project" value="UniProtKB-SubCell"/>
</dbReference>
<dbReference type="Gene3D" id="3.40.50.10070">
    <property type="entry name" value="TolB, N-terminal domain"/>
    <property type="match status" value="1"/>
</dbReference>
<comment type="subcellular location">
    <subcellularLocation>
        <location evidence="1 5">Periplasm</location>
    </subcellularLocation>
</comment>
<evidence type="ECO:0000313" key="9">
    <source>
        <dbReference type="Proteomes" id="UP000027997"/>
    </source>
</evidence>
<evidence type="ECO:0000256" key="3">
    <source>
        <dbReference type="ARBA" id="ARBA00022729"/>
    </source>
</evidence>
<dbReference type="InterPro" id="IPR007195">
    <property type="entry name" value="TolB_N"/>
</dbReference>
<dbReference type="eggNOG" id="COG0823">
    <property type="taxonomic scope" value="Bacteria"/>
</dbReference>
<dbReference type="Pfam" id="PF07676">
    <property type="entry name" value="PD40"/>
    <property type="match status" value="3"/>
</dbReference>
<dbReference type="Proteomes" id="UP000027997">
    <property type="component" value="Unassembled WGS sequence"/>
</dbReference>
<feature type="chain" id="PRO_5008981904" description="Tol-Pal system protein TolB" evidence="5">
    <location>
        <begin position="23"/>
        <end position="444"/>
    </location>
</feature>
<proteinExistence type="inferred from homology"/>
<evidence type="ECO:0000256" key="6">
    <source>
        <dbReference type="SAM" id="MobiDB-lite"/>
    </source>
</evidence>
<dbReference type="SUPFAM" id="SSF69304">
    <property type="entry name" value="Tricorn protease N-terminal domain"/>
    <property type="match status" value="1"/>
</dbReference>
<keyword evidence="9" id="KW-1185">Reference proteome</keyword>
<keyword evidence="4 5" id="KW-0574">Periplasm</keyword>
<dbReference type="InterPro" id="IPR011042">
    <property type="entry name" value="6-blade_b-propeller_TolB-like"/>
</dbReference>
<dbReference type="STRING" id="305900.GV64_18275"/>
<name>A0A081KE34_9GAMM</name>
<feature type="domain" description="TolB N-terminal" evidence="7">
    <location>
        <begin position="25"/>
        <end position="126"/>
    </location>
</feature>
<gene>
    <name evidence="5" type="primary">tolB</name>
    <name evidence="8" type="ORF">GV64_18275</name>
</gene>
<dbReference type="EMBL" id="JOJP01000001">
    <property type="protein sequence ID" value="KEI72410.1"/>
    <property type="molecule type" value="Genomic_DNA"/>
</dbReference>
<dbReference type="Pfam" id="PF04052">
    <property type="entry name" value="TolB_N"/>
    <property type="match status" value="1"/>
</dbReference>
<dbReference type="AlphaFoldDB" id="A0A081KE34"/>
<evidence type="ECO:0000256" key="4">
    <source>
        <dbReference type="ARBA" id="ARBA00022764"/>
    </source>
</evidence>
<evidence type="ECO:0000256" key="5">
    <source>
        <dbReference type="HAMAP-Rule" id="MF_00671"/>
    </source>
</evidence>